<organism evidence="5">
    <name type="scientific">Rhizophora mucronata</name>
    <name type="common">Asiatic mangrove</name>
    <dbReference type="NCBI Taxonomy" id="61149"/>
    <lineage>
        <taxon>Eukaryota</taxon>
        <taxon>Viridiplantae</taxon>
        <taxon>Streptophyta</taxon>
        <taxon>Embryophyta</taxon>
        <taxon>Tracheophyta</taxon>
        <taxon>Spermatophyta</taxon>
        <taxon>Magnoliopsida</taxon>
        <taxon>eudicotyledons</taxon>
        <taxon>Gunneridae</taxon>
        <taxon>Pentapetalae</taxon>
        <taxon>rosids</taxon>
        <taxon>fabids</taxon>
        <taxon>Malpighiales</taxon>
        <taxon>Rhizophoraceae</taxon>
        <taxon>Rhizophora</taxon>
    </lineage>
</organism>
<dbReference type="InterPro" id="IPR055566">
    <property type="entry name" value="ARM_LIN"/>
</dbReference>
<sequence>MAQREMASLQQLLDEEGSHSGKTRNPAVNMKGRIEQEEVFATLPVYLCHDQKGFDSSKQTREFKASMRKVHSALSSRARRSSLVSETSNRKSLLDEPAIDEVAIGGVISVLSGYIGRYIKDASFREMIRDKCLSCLVRRREDSDDGTFSSLEMGMECIERLVQDHRGKDMELRIESLRNSIHLFSIVSSLNSKKSRNNLTAGIPNSHLSACAQLYLSIVYKLEKNHRISAWHLLQVFSDAPFLARTHLLPDLWEHFFLPHLLHLKIWYHKELEYSLNSLHIEKERRMTGLSKVYNDRMDIGTFQFAQYYSKWLKVGAKAPSIPVVPLPSRPIYAKSRRMSSDSYSSHSSVNRDLYQIVFGLTRGHQWTELDTASMGTSSLKEEKMFKEADVCRNCSNATNKVRIRHSSSMKNCPTSKYQSWPETHKLHQLNFFSCHNILSECLLVHGKHIVGNNWTQNDVNTPLPLTDLGRAIRIICSSNNLLKRETAIHAIAKAWLDSQSNSIIEGALSKADVIEGMFKVLLDSDDEEILELSISLLAELVLKNQANRLIILNTDPQLEIFVRLLKSSSMFLKAAVLLYLVKPAAKQMISAEWVALILRVLEFGGQLQTLFTVRCIPHKAAVYLLDQLLTGFNEDRNLENAIQVVSLGGLDLLIRSLDIGAVNERNKAAMLISRCIQAQDSIRNYLVVNLDKSSLLELIALQIQKKSQGYALILLIELLGLSRRTQIIEFLIGLSNGWGGLSTLHIFLIYLQRASPEERPLVAAILLQLDLLGDPLMPSVYREEAVEGIVESLDCEKYSSEVQEQTARALLMLGGSFSCSEGEGREWRSRQADSHDRSVNTVEGIGISKEYSNEEEKVMEEWQRKVTIALLYGDGDRVLAALSDSVANGIPSLAQAALETVGWLNKILRKFPVCSTLNVRELRL</sequence>
<feature type="domain" description="Putative E3 ubiquitin-protein ligase LIN ARM-like" evidence="3">
    <location>
        <begin position="628"/>
        <end position="910"/>
    </location>
</feature>
<reference evidence="5" key="1">
    <citation type="submission" date="2018-02" db="EMBL/GenBank/DDBJ databases">
        <title>Rhizophora mucronata_Transcriptome.</title>
        <authorList>
            <person name="Meera S.P."/>
            <person name="Sreeshan A."/>
            <person name="Augustine A."/>
        </authorList>
    </citation>
    <scope>NUCLEOTIDE SEQUENCE</scope>
    <source>
        <tissue evidence="5">Leaf</tissue>
    </source>
</reference>
<dbReference type="AlphaFoldDB" id="A0A2P2IJQ7"/>
<protein>
    <submittedName>
        <fullName evidence="5">Uncharacterized protein MANES_S016500</fullName>
    </submittedName>
</protein>
<evidence type="ECO:0000256" key="1">
    <source>
        <dbReference type="SAM" id="MobiDB-lite"/>
    </source>
</evidence>
<feature type="domain" description="Putative E3 ubiquitin-protein ligase LIN N-terminal" evidence="2">
    <location>
        <begin position="103"/>
        <end position="329"/>
    </location>
</feature>
<dbReference type="InterPro" id="IPR016024">
    <property type="entry name" value="ARM-type_fold"/>
</dbReference>
<evidence type="ECO:0000259" key="3">
    <source>
        <dbReference type="Pfam" id="PF23628"/>
    </source>
</evidence>
<evidence type="ECO:0000313" key="5">
    <source>
        <dbReference type="EMBL" id="MBW81462.1"/>
    </source>
</evidence>
<dbReference type="Pfam" id="PF23568">
    <property type="entry name" value="ARM_LIN"/>
    <property type="match status" value="1"/>
</dbReference>
<proteinExistence type="predicted"/>
<dbReference type="InterPro" id="IPR056514">
    <property type="entry name" value="ARM_LIN_2nd"/>
</dbReference>
<dbReference type="InterPro" id="IPR011989">
    <property type="entry name" value="ARM-like"/>
</dbReference>
<dbReference type="PANTHER" id="PTHR35549:SF3">
    <property type="entry name" value="E3 UBIQUITIN-PROTEIN LIGASE LIN"/>
    <property type="match status" value="1"/>
</dbReference>
<dbReference type="Gene3D" id="1.25.10.10">
    <property type="entry name" value="Leucine-rich Repeat Variant"/>
    <property type="match status" value="1"/>
</dbReference>
<dbReference type="Pfam" id="PF23654">
    <property type="entry name" value="ARM_LIN_2nd"/>
    <property type="match status" value="1"/>
</dbReference>
<accession>A0A2P2IJQ7</accession>
<dbReference type="EMBL" id="GGEC01000979">
    <property type="protein sequence ID" value="MBW81462.1"/>
    <property type="molecule type" value="Transcribed_RNA"/>
</dbReference>
<dbReference type="PANTHER" id="PTHR35549">
    <property type="entry name" value="OS04G0584500 PROTEIN"/>
    <property type="match status" value="1"/>
</dbReference>
<evidence type="ECO:0000259" key="4">
    <source>
        <dbReference type="Pfam" id="PF23654"/>
    </source>
</evidence>
<dbReference type="InterPro" id="IPR056512">
    <property type="entry name" value="LIN_N"/>
</dbReference>
<dbReference type="SUPFAM" id="SSF48371">
    <property type="entry name" value="ARM repeat"/>
    <property type="match status" value="1"/>
</dbReference>
<dbReference type="Pfam" id="PF23628">
    <property type="entry name" value="ARM_LIN_C"/>
    <property type="match status" value="1"/>
</dbReference>
<feature type="domain" description="Putative E3 ubiquitin-protein ligase LIN ARM repeats" evidence="4">
    <location>
        <begin position="466"/>
        <end position="627"/>
    </location>
</feature>
<evidence type="ECO:0000259" key="2">
    <source>
        <dbReference type="Pfam" id="PF23568"/>
    </source>
</evidence>
<name>A0A2P2IJQ7_RHIMU</name>
<feature type="region of interest" description="Disordered" evidence="1">
    <location>
        <begin position="1"/>
        <end position="27"/>
    </location>
</feature>